<reference evidence="1 2" key="2">
    <citation type="submission" date="2019-01" db="EMBL/GenBank/DDBJ databases">
        <title>Hymenobacter humicola sp. nov., isolated from soils in Antarctica.</title>
        <authorList>
            <person name="Sedlacek I."/>
            <person name="Holochova P."/>
            <person name="Kralova S."/>
            <person name="Pantucek R."/>
            <person name="Stankova E."/>
            <person name="Vrbovska V."/>
            <person name="Kristofova L."/>
            <person name="Svec P."/>
            <person name="Busse H.-J."/>
        </authorList>
    </citation>
    <scope>NUCLEOTIDE SEQUENCE [LARGE SCALE GENOMIC DNA]</scope>
    <source>
        <strain evidence="1 2">CCM 8852</strain>
    </source>
</reference>
<evidence type="ECO:0000313" key="2">
    <source>
        <dbReference type="Proteomes" id="UP000284250"/>
    </source>
</evidence>
<keyword evidence="1" id="KW-0067">ATP-binding</keyword>
<comment type="caution">
    <text evidence="1">The sequence shown here is derived from an EMBL/GenBank/DDBJ whole genome shotgun (WGS) entry which is preliminary data.</text>
</comment>
<dbReference type="AlphaFoldDB" id="A0A418QXD5"/>
<dbReference type="RefSeq" id="WP_119655963.1">
    <property type="nucleotide sequence ID" value="NZ_JBHUOI010000010.1"/>
</dbReference>
<organism evidence="1 2">
    <name type="scientific">Hymenobacter rubripertinctus</name>
    <dbReference type="NCBI Taxonomy" id="2029981"/>
    <lineage>
        <taxon>Bacteria</taxon>
        <taxon>Pseudomonadati</taxon>
        <taxon>Bacteroidota</taxon>
        <taxon>Cytophagia</taxon>
        <taxon>Cytophagales</taxon>
        <taxon>Hymenobacteraceae</taxon>
        <taxon>Hymenobacter</taxon>
    </lineage>
</organism>
<dbReference type="OrthoDB" id="1098190at2"/>
<name>A0A418QXD5_9BACT</name>
<dbReference type="EMBL" id="QYCN01000015">
    <property type="protein sequence ID" value="RIY09818.1"/>
    <property type="molecule type" value="Genomic_DNA"/>
</dbReference>
<dbReference type="InterPro" id="IPR027417">
    <property type="entry name" value="P-loop_NTPase"/>
</dbReference>
<dbReference type="PANTHER" id="PTHR43581">
    <property type="entry name" value="ATP/GTP PHOSPHATASE"/>
    <property type="match status" value="1"/>
</dbReference>
<evidence type="ECO:0000313" key="1">
    <source>
        <dbReference type="EMBL" id="RIY09818.1"/>
    </source>
</evidence>
<dbReference type="PANTHER" id="PTHR43581:SF2">
    <property type="entry name" value="EXCINUCLEASE ATPASE SUBUNIT"/>
    <property type="match status" value="1"/>
</dbReference>
<dbReference type="Proteomes" id="UP000284250">
    <property type="component" value="Unassembled WGS sequence"/>
</dbReference>
<reference evidence="1 2" key="1">
    <citation type="submission" date="2018-09" db="EMBL/GenBank/DDBJ databases">
        <authorList>
            <person name="Zeman M."/>
            <person name="Pardy F."/>
        </authorList>
    </citation>
    <scope>NUCLEOTIDE SEQUENCE [LARGE SCALE GENOMIC DNA]</scope>
    <source>
        <strain evidence="1 2">CCM 8852</strain>
    </source>
</reference>
<dbReference type="SUPFAM" id="SSF52540">
    <property type="entry name" value="P-loop containing nucleoside triphosphate hydrolases"/>
    <property type="match status" value="1"/>
</dbReference>
<accession>A0A418QXD5</accession>
<dbReference type="InterPro" id="IPR051396">
    <property type="entry name" value="Bact_Antivir_Def_Nuclease"/>
</dbReference>
<protein>
    <submittedName>
        <fullName evidence="1">ATP-binding protein</fullName>
    </submittedName>
</protein>
<keyword evidence="2" id="KW-1185">Reference proteome</keyword>
<keyword evidence="1" id="KW-0547">Nucleotide-binding</keyword>
<gene>
    <name evidence="1" type="ORF">D0T11_11655</name>
</gene>
<proteinExistence type="predicted"/>
<sequence>MSKLRVEHFGPITTGCAEDNGFMDFRKVTVLIGNQGTGKSSIAKLFSTCCWLEKALFQGRLTPKYVMGYNRFVKQYCAYQNLKNYFRPGTVVEYQGSAYHLTYRNEKLLVAPVAAASGYRVPQIMYVPAERNFLSAVDEPDKLKGLPQSLLTFWEELRRAQREAPDNLALAVGQVRFAYDKRRNIPRISGTTAGKVAFDLRLSEASSGFQSLVPLLLVLRHLTARHEHDDSRSALSAEERRKLTVRVNEILNNQQLTPEVRGVALAALSQRFRTETLLSIVEEPEQNLFPTSQRAMLYQLLEYANTNVGNELVLTTHSPYIVNYLTLAIKAQEVLQKATTQAAPTEALQQLHSIVPATAAVAAADTVVYELTEAGQIQRLATYHGLPSDDNYLNQQLEEANNLFADLLGLEATF</sequence>
<dbReference type="GO" id="GO:0005524">
    <property type="term" value="F:ATP binding"/>
    <property type="evidence" value="ECO:0007669"/>
    <property type="project" value="UniProtKB-KW"/>
</dbReference>